<gene>
    <name evidence="2" type="ORF">ENM84_05140</name>
</gene>
<name>A0A7C5TG15_9CREN</name>
<evidence type="ECO:0000256" key="1">
    <source>
        <dbReference type="SAM" id="Phobius"/>
    </source>
</evidence>
<dbReference type="GO" id="GO:0004553">
    <property type="term" value="F:hydrolase activity, hydrolyzing O-glycosyl compounds"/>
    <property type="evidence" value="ECO:0007669"/>
    <property type="project" value="InterPro"/>
</dbReference>
<feature type="transmembrane region" description="Helical" evidence="1">
    <location>
        <begin position="722"/>
        <end position="743"/>
    </location>
</feature>
<dbReference type="EMBL" id="DRZI01000215">
    <property type="protein sequence ID" value="HHP82034.1"/>
    <property type="molecule type" value="Genomic_DNA"/>
</dbReference>
<organism evidence="2">
    <name type="scientific">Ignisphaera aggregans</name>
    <dbReference type="NCBI Taxonomy" id="334771"/>
    <lineage>
        <taxon>Archaea</taxon>
        <taxon>Thermoproteota</taxon>
        <taxon>Thermoprotei</taxon>
        <taxon>Desulfurococcales</taxon>
        <taxon>Desulfurococcaceae</taxon>
        <taxon>Ignisphaera</taxon>
    </lineage>
</organism>
<reference evidence="2" key="1">
    <citation type="journal article" date="2020" name="mSystems">
        <title>Genome- and Community-Level Interaction Insights into Carbon Utilization and Element Cycling Functions of Hydrothermarchaeota in Hydrothermal Sediment.</title>
        <authorList>
            <person name="Zhou Z."/>
            <person name="Liu Y."/>
            <person name="Xu W."/>
            <person name="Pan J."/>
            <person name="Luo Z.H."/>
            <person name="Li M."/>
        </authorList>
    </citation>
    <scope>NUCLEOTIDE SEQUENCE [LARGE SCALE GENOMIC DNA]</scope>
    <source>
        <strain evidence="2">SpSt-1121</strain>
    </source>
</reference>
<dbReference type="InterPro" id="IPR013319">
    <property type="entry name" value="GH11/12"/>
</dbReference>
<accession>A0A7C5TG15</accession>
<proteinExistence type="predicted"/>
<protein>
    <submittedName>
        <fullName evidence="2">Uncharacterized protein</fullName>
    </submittedName>
</protein>
<keyword evidence="1" id="KW-1133">Transmembrane helix</keyword>
<comment type="caution">
    <text evidence="2">The sequence shown here is derived from an EMBL/GenBank/DDBJ whole genome shotgun (WGS) entry which is preliminary data.</text>
</comment>
<keyword evidence="1" id="KW-0812">Transmembrane</keyword>
<sequence>MKLHSIATIVLALSMVIPMVLSTISIPMYAPAQLLLELSLVGVDVSGGDVVVPHLYVWRFDGVEEQHLRVGWGRSLSAVGFALSVKSSWVQSTQFMVFRRRGAATVGQFDFYYGSRPAGWILVARCWTPGGVATNGRYLDGGVPDANVWQTIYVDYNASLYGNMYIYEKDVKYYSSPPAGESGLTESTEPLYIGARGDQTNIDDVRNVFNGYIGWFILWDTSSTTTAEMLKKFKTMIEKKIVDTQYVEMFFDPTFYDQQTDSYTDIVKRLKAVNGNPPIAREEDEEKWLWLIKNLQQNTKLTFKHLDKLPEGIVKIVITYNNKDYEFYTESRVSEYSIDLIQVFGSSELSNVTIKVVVFSKLAPPSPVTTIPVTTPAPVPQIKKASIFPDPLGVTGQAIGSVANKWASVRLTYVDVIANIWNIPGDASGQITLTVTKDSVIGEGSFISSDTATKIIGGPGFRYGVNIQGSYPSPHPNFTIPVKISELRPTKVVFNYSIDMFVTTKPVVVSYYLWIPKEVRSGGTQKGDLLVCVQMYRDQRTGKPAGELIRSEVMPIEIDGELRYVEFEIYVDNIDQLRATHTLVTFVSKEQYTHAKVGLFLNILIDKAIDVLASQRPELWNKQSLISYIVQMIDLFIEPYLYQGGSEFKWTFYEYYYEVDITLPLPVPPPTPTPGPPPALTTIMITVTETQTIRSTVVTTVTQHKTTTQVSEVMITVSQINIGLMIGLALVLFVIGIVIGYIVKRR</sequence>
<evidence type="ECO:0000313" key="2">
    <source>
        <dbReference type="EMBL" id="HHP82034.1"/>
    </source>
</evidence>
<dbReference type="Gene3D" id="2.60.120.180">
    <property type="match status" value="1"/>
</dbReference>
<dbReference type="AlphaFoldDB" id="A0A7C5TG15"/>
<keyword evidence="1" id="KW-0472">Membrane</keyword>